<dbReference type="PANTHER" id="PTHR22835:SF501">
    <property type="entry name" value="OS01G0215000 PROTEIN"/>
    <property type="match status" value="1"/>
</dbReference>
<evidence type="ECO:0000313" key="4">
    <source>
        <dbReference type="Proteomes" id="UP000015105"/>
    </source>
</evidence>
<sequence>EAALHPHGGPRPRVRGARRLVIPPALRESIITFGDSFTDTGNAIVVLAEKSRFDPTVQPPYGMTFFGCPTGRYSNGRLIIDFIAEKLDLPFVPPFLSHNGSFREGVNFAVAGATALNASFFRDIPLVGSFVLNTSSSVQLGWFESLKPSLCSPAQECPGFFHKTLFFMGEIGLNDYSFAIFGMTLPQLRSMVPDVVKTIAAATEVTVAAGREDRGGARDPAAGMHAAESGLLPQQRVGGLRA</sequence>
<protein>
    <recommendedName>
        <fullName evidence="5">GDSL esterase/lipase</fullName>
    </recommendedName>
</protein>
<reference evidence="3" key="4">
    <citation type="submission" date="2019-03" db="UniProtKB">
        <authorList>
            <consortium name="EnsemblPlants"/>
        </authorList>
    </citation>
    <scope>IDENTIFICATION</scope>
</reference>
<reference evidence="4" key="2">
    <citation type="journal article" date="2017" name="Nat. Plants">
        <title>The Aegilops tauschii genome reveals multiple impacts of transposons.</title>
        <authorList>
            <person name="Zhao G."/>
            <person name="Zou C."/>
            <person name="Li K."/>
            <person name="Wang K."/>
            <person name="Li T."/>
            <person name="Gao L."/>
            <person name="Zhang X."/>
            <person name="Wang H."/>
            <person name="Yang Z."/>
            <person name="Liu X."/>
            <person name="Jiang W."/>
            <person name="Mao L."/>
            <person name="Kong X."/>
            <person name="Jiao Y."/>
            <person name="Jia J."/>
        </authorList>
    </citation>
    <scope>NUCLEOTIDE SEQUENCE [LARGE SCALE GENOMIC DNA]</scope>
    <source>
        <strain evidence="4">cv. AL8/78</strain>
    </source>
</reference>
<dbReference type="InterPro" id="IPR036514">
    <property type="entry name" value="SGNH_hydro_sf"/>
</dbReference>
<evidence type="ECO:0000256" key="1">
    <source>
        <dbReference type="ARBA" id="ARBA00008668"/>
    </source>
</evidence>
<reference evidence="3" key="3">
    <citation type="journal article" date="2017" name="Nature">
        <title>Genome sequence of the progenitor of the wheat D genome Aegilops tauschii.</title>
        <authorList>
            <person name="Luo M.C."/>
            <person name="Gu Y.Q."/>
            <person name="Puiu D."/>
            <person name="Wang H."/>
            <person name="Twardziok S.O."/>
            <person name="Deal K.R."/>
            <person name="Huo N."/>
            <person name="Zhu T."/>
            <person name="Wang L."/>
            <person name="Wang Y."/>
            <person name="McGuire P.E."/>
            <person name="Liu S."/>
            <person name="Long H."/>
            <person name="Ramasamy R.K."/>
            <person name="Rodriguez J.C."/>
            <person name="Van S.L."/>
            <person name="Yuan L."/>
            <person name="Wang Z."/>
            <person name="Xia Z."/>
            <person name="Xiao L."/>
            <person name="Anderson O.D."/>
            <person name="Ouyang S."/>
            <person name="Liang Y."/>
            <person name="Zimin A.V."/>
            <person name="Pertea G."/>
            <person name="Qi P."/>
            <person name="Bennetzen J.L."/>
            <person name="Dai X."/>
            <person name="Dawson M.W."/>
            <person name="Muller H.G."/>
            <person name="Kugler K."/>
            <person name="Rivarola-Duarte L."/>
            <person name="Spannagl M."/>
            <person name="Mayer K.F.X."/>
            <person name="Lu F.H."/>
            <person name="Bevan M.W."/>
            <person name="Leroy P."/>
            <person name="Li P."/>
            <person name="You F.M."/>
            <person name="Sun Q."/>
            <person name="Liu Z."/>
            <person name="Lyons E."/>
            <person name="Wicker T."/>
            <person name="Salzberg S.L."/>
            <person name="Devos K.M."/>
            <person name="Dvorak J."/>
        </authorList>
    </citation>
    <scope>NUCLEOTIDE SEQUENCE [LARGE SCALE GENOMIC DNA]</scope>
    <source>
        <strain evidence="3">cv. AL8/78</strain>
    </source>
</reference>
<evidence type="ECO:0008006" key="5">
    <source>
        <dbReference type="Google" id="ProtNLM"/>
    </source>
</evidence>
<reference evidence="4" key="1">
    <citation type="journal article" date="2014" name="Science">
        <title>Ancient hybridizations among the ancestral genomes of bread wheat.</title>
        <authorList>
            <consortium name="International Wheat Genome Sequencing Consortium,"/>
            <person name="Marcussen T."/>
            <person name="Sandve S.R."/>
            <person name="Heier L."/>
            <person name="Spannagl M."/>
            <person name="Pfeifer M."/>
            <person name="Jakobsen K.S."/>
            <person name="Wulff B.B."/>
            <person name="Steuernagel B."/>
            <person name="Mayer K.F."/>
            <person name="Olsen O.A."/>
        </authorList>
    </citation>
    <scope>NUCLEOTIDE SEQUENCE [LARGE SCALE GENOMIC DNA]</scope>
    <source>
        <strain evidence="4">cv. AL8/78</strain>
    </source>
</reference>
<dbReference type="GO" id="GO:0016788">
    <property type="term" value="F:hydrolase activity, acting on ester bonds"/>
    <property type="evidence" value="ECO:0007669"/>
    <property type="project" value="InterPro"/>
</dbReference>
<keyword evidence="2" id="KW-0325">Glycoprotein</keyword>
<reference evidence="3" key="5">
    <citation type="journal article" date="2021" name="G3 (Bethesda)">
        <title>Aegilops tauschii genome assembly Aet v5.0 features greater sequence contiguity and improved annotation.</title>
        <authorList>
            <person name="Wang L."/>
            <person name="Zhu T."/>
            <person name="Rodriguez J.C."/>
            <person name="Deal K.R."/>
            <person name="Dubcovsky J."/>
            <person name="McGuire P.E."/>
            <person name="Lux T."/>
            <person name="Spannagl M."/>
            <person name="Mayer K.F.X."/>
            <person name="Baldrich P."/>
            <person name="Meyers B.C."/>
            <person name="Huo N."/>
            <person name="Gu Y.Q."/>
            <person name="Zhou H."/>
            <person name="Devos K.M."/>
            <person name="Bennetzen J.L."/>
            <person name="Unver T."/>
            <person name="Budak H."/>
            <person name="Gulick P.J."/>
            <person name="Galiba G."/>
            <person name="Kalapos B."/>
            <person name="Nelson D.R."/>
            <person name="Li P."/>
            <person name="You F.M."/>
            <person name="Luo M.C."/>
            <person name="Dvorak J."/>
        </authorList>
    </citation>
    <scope>NUCLEOTIDE SEQUENCE [LARGE SCALE GENOMIC DNA]</scope>
    <source>
        <strain evidence="3">cv. AL8/78</strain>
    </source>
</reference>
<organism evidence="3 4">
    <name type="scientific">Aegilops tauschii subsp. strangulata</name>
    <name type="common">Goatgrass</name>
    <dbReference type="NCBI Taxonomy" id="200361"/>
    <lineage>
        <taxon>Eukaryota</taxon>
        <taxon>Viridiplantae</taxon>
        <taxon>Streptophyta</taxon>
        <taxon>Embryophyta</taxon>
        <taxon>Tracheophyta</taxon>
        <taxon>Spermatophyta</taxon>
        <taxon>Magnoliopsida</taxon>
        <taxon>Liliopsida</taxon>
        <taxon>Poales</taxon>
        <taxon>Poaceae</taxon>
        <taxon>BOP clade</taxon>
        <taxon>Pooideae</taxon>
        <taxon>Triticodae</taxon>
        <taxon>Triticeae</taxon>
        <taxon>Triticinae</taxon>
        <taxon>Aegilops</taxon>
    </lineage>
</organism>
<accession>A0A453EE89</accession>
<comment type="similarity">
    <text evidence="1">Belongs to the 'GDSL' lipolytic enzyme family.</text>
</comment>
<dbReference type="Gramene" id="AET3Gv20314200.5">
    <property type="protein sequence ID" value="AET3Gv20314200.5"/>
    <property type="gene ID" value="AET3Gv20314200"/>
</dbReference>
<evidence type="ECO:0000256" key="2">
    <source>
        <dbReference type="ARBA" id="ARBA00023180"/>
    </source>
</evidence>
<name>A0A453EE89_AEGTS</name>
<dbReference type="EnsemblPlants" id="AET3Gv20314200.5">
    <property type="protein sequence ID" value="AET3Gv20314200.5"/>
    <property type="gene ID" value="AET3Gv20314200"/>
</dbReference>
<dbReference type="InterPro" id="IPR001087">
    <property type="entry name" value="GDSL"/>
</dbReference>
<dbReference type="Gene3D" id="3.40.50.1110">
    <property type="entry name" value="SGNH hydrolase"/>
    <property type="match status" value="1"/>
</dbReference>
<dbReference type="AlphaFoldDB" id="A0A453EE89"/>
<keyword evidence="4" id="KW-1185">Reference proteome</keyword>
<dbReference type="PANTHER" id="PTHR22835">
    <property type="entry name" value="ZINC FINGER FYVE DOMAIN CONTAINING PROTEIN"/>
    <property type="match status" value="1"/>
</dbReference>
<evidence type="ECO:0000313" key="3">
    <source>
        <dbReference type="EnsemblPlants" id="AET3Gv20314200.5"/>
    </source>
</evidence>
<proteinExistence type="inferred from homology"/>
<dbReference type="Pfam" id="PF00657">
    <property type="entry name" value="Lipase_GDSL"/>
    <property type="match status" value="1"/>
</dbReference>
<dbReference type="Proteomes" id="UP000015105">
    <property type="component" value="Chromosome 3D"/>
</dbReference>